<evidence type="ECO:0000259" key="10">
    <source>
        <dbReference type="PROSITE" id="PS50111"/>
    </source>
</evidence>
<dbReference type="CDD" id="cd12912">
    <property type="entry name" value="PDC2_MCP_like"/>
    <property type="match status" value="1"/>
</dbReference>
<comment type="caution">
    <text evidence="11">The sequence shown here is derived from an EMBL/GenBank/DDBJ whole genome shotgun (WGS) entry which is preliminary data.</text>
</comment>
<dbReference type="InterPro" id="IPR033479">
    <property type="entry name" value="dCache_1"/>
</dbReference>
<dbReference type="PANTHER" id="PTHR32089">
    <property type="entry name" value="METHYL-ACCEPTING CHEMOTAXIS PROTEIN MCPB"/>
    <property type="match status" value="1"/>
</dbReference>
<accession>A0ABS4KBB4</accession>
<keyword evidence="6 9" id="KW-0472">Membrane</keyword>
<evidence type="ECO:0000256" key="6">
    <source>
        <dbReference type="ARBA" id="ARBA00023136"/>
    </source>
</evidence>
<dbReference type="Proteomes" id="UP001519308">
    <property type="component" value="Unassembled WGS sequence"/>
</dbReference>
<dbReference type="PROSITE" id="PS50111">
    <property type="entry name" value="CHEMOTAXIS_TRANSDUC_2"/>
    <property type="match status" value="1"/>
</dbReference>
<evidence type="ECO:0000256" key="4">
    <source>
        <dbReference type="ARBA" id="ARBA00022692"/>
    </source>
</evidence>
<evidence type="ECO:0000256" key="7">
    <source>
        <dbReference type="ARBA" id="ARBA00023224"/>
    </source>
</evidence>
<gene>
    <name evidence="11" type="ORF">J2Z44_003741</name>
</gene>
<protein>
    <submittedName>
        <fullName evidence="11">Methyl-accepting chemotaxis protein</fullName>
    </submittedName>
</protein>
<dbReference type="InterPro" id="IPR004089">
    <property type="entry name" value="MCPsignal_dom"/>
</dbReference>
<dbReference type="Gene3D" id="3.30.450.20">
    <property type="entry name" value="PAS domain"/>
    <property type="match status" value="1"/>
</dbReference>
<dbReference type="InterPro" id="IPR029151">
    <property type="entry name" value="Sensor-like_sf"/>
</dbReference>
<dbReference type="RefSeq" id="WP_021282367.1">
    <property type="nucleotide sequence ID" value="NZ_JAGGLL010000041.1"/>
</dbReference>
<dbReference type="PANTHER" id="PTHR32089:SF112">
    <property type="entry name" value="LYSOZYME-LIKE PROTEIN-RELATED"/>
    <property type="match status" value="1"/>
</dbReference>
<name>A0ABS4KBB4_9CLOT</name>
<evidence type="ECO:0000313" key="11">
    <source>
        <dbReference type="EMBL" id="MBP2023899.1"/>
    </source>
</evidence>
<feature type="transmembrane region" description="Helical" evidence="9">
    <location>
        <begin position="369"/>
        <end position="393"/>
    </location>
</feature>
<dbReference type="SUPFAM" id="SSF58104">
    <property type="entry name" value="Methyl-accepting chemotaxis protein (MCP) signaling domain"/>
    <property type="match status" value="1"/>
</dbReference>
<evidence type="ECO:0000256" key="5">
    <source>
        <dbReference type="ARBA" id="ARBA00022989"/>
    </source>
</evidence>
<evidence type="ECO:0000256" key="2">
    <source>
        <dbReference type="ARBA" id="ARBA00022475"/>
    </source>
</evidence>
<keyword evidence="12" id="KW-1185">Reference proteome</keyword>
<feature type="domain" description="Methyl-accepting transducer" evidence="10">
    <location>
        <begin position="464"/>
        <end position="701"/>
    </location>
</feature>
<dbReference type="Pfam" id="PF00015">
    <property type="entry name" value="MCPsignal"/>
    <property type="match status" value="1"/>
</dbReference>
<dbReference type="Gene3D" id="1.10.287.950">
    <property type="entry name" value="Methyl-accepting chemotaxis protein"/>
    <property type="match status" value="1"/>
</dbReference>
<dbReference type="SUPFAM" id="SSF103190">
    <property type="entry name" value="Sensory domain-like"/>
    <property type="match status" value="1"/>
</dbReference>
<dbReference type="EMBL" id="JAGGLL010000041">
    <property type="protein sequence ID" value="MBP2023899.1"/>
    <property type="molecule type" value="Genomic_DNA"/>
</dbReference>
<feature type="transmembrane region" description="Helical" evidence="9">
    <location>
        <begin position="77"/>
        <end position="98"/>
    </location>
</feature>
<dbReference type="SMART" id="SM00283">
    <property type="entry name" value="MA"/>
    <property type="match status" value="1"/>
</dbReference>
<keyword evidence="3" id="KW-0145">Chemotaxis</keyword>
<evidence type="ECO:0000313" key="12">
    <source>
        <dbReference type="Proteomes" id="UP001519308"/>
    </source>
</evidence>
<dbReference type="Pfam" id="PF02743">
    <property type="entry name" value="dCache_1"/>
    <property type="match status" value="1"/>
</dbReference>
<proteinExistence type="predicted"/>
<organism evidence="11 12">
    <name type="scientific">Clostridium punense</name>
    <dbReference type="NCBI Taxonomy" id="1054297"/>
    <lineage>
        <taxon>Bacteria</taxon>
        <taxon>Bacillati</taxon>
        <taxon>Bacillota</taxon>
        <taxon>Clostridia</taxon>
        <taxon>Eubacteriales</taxon>
        <taxon>Clostridiaceae</taxon>
        <taxon>Clostridium</taxon>
    </lineage>
</organism>
<sequence length="751" mass="83086">MGIKFKWKPKKKSFKQLLLSFKKPRKKVKESTKKNNKDKKGLLKTIKNNNLKNIKLRNPEFKNTKLKTEGMSIRYKLLFSVTALIVCAMLITSTIVYINSSITIFTQSKEEMKSLVTRSIETISVMMEKNVSEAYALANTKESNEILKNIDSKDANLINNNTGLININNKFFKEYKSTNPHVDRISLVDISGNIISDSEETLVGSNASDTQYHATSASGGNSISDTLQAVDGKKSVIVFTYPVLNKEAHGKCVGYVALHVYSNSFSKYLNKIKINNTESSFAYLADEDGKIIYHPNTEKIGQKVDSKEIGDIVAKVMKGSKVETSAIEYNYESKKILSAYGVTPKTNWLLVVNADRDEIRKPVQAMTKVIIIVAVLVIVGGILLTLIMANIIVKPIIGVTYLVNKTSQLDLTDDDINSSIKSKDEMGLIWTSIINMRTALREVVQELMDAGETLTRNANLVEESTEVLKYEADETLIETENISSGIQQTAATAEEITASSDDMLNRVNKISEGASSGNEITEEILSRAEEVKEVSLKSKEKTEEVYSQVKAELESAINGSKEVNQIHKLANSILEITEQTNLLALNAAIEAARAGDAGRGFAVVADEVRKLAEQSGKTASDIQQVVRIVHNSVENLALGSEKMIKFMELNVSEDYERTIKVGEQYSNDAEKFNKFMTQFNEESQALNSSISDIVRALEEVSTTVSEGALGVSNVTNKTTDIVSKIDEIKNTSVENKNSAEKISDITSKFKL</sequence>
<evidence type="ECO:0000256" key="8">
    <source>
        <dbReference type="PROSITE-ProRule" id="PRU00284"/>
    </source>
</evidence>
<evidence type="ECO:0000256" key="1">
    <source>
        <dbReference type="ARBA" id="ARBA00004651"/>
    </source>
</evidence>
<keyword evidence="7 8" id="KW-0807">Transducer</keyword>
<evidence type="ECO:0000256" key="9">
    <source>
        <dbReference type="SAM" id="Phobius"/>
    </source>
</evidence>
<evidence type="ECO:0000256" key="3">
    <source>
        <dbReference type="ARBA" id="ARBA00022500"/>
    </source>
</evidence>
<keyword evidence="5 9" id="KW-1133">Transmembrane helix</keyword>
<comment type="subcellular location">
    <subcellularLocation>
        <location evidence="1">Cell membrane</location>
        <topology evidence="1">Multi-pass membrane protein</topology>
    </subcellularLocation>
</comment>
<keyword evidence="4 9" id="KW-0812">Transmembrane</keyword>
<reference evidence="11 12" key="1">
    <citation type="submission" date="2021-03" db="EMBL/GenBank/DDBJ databases">
        <title>Genomic Encyclopedia of Type Strains, Phase IV (KMG-IV): sequencing the most valuable type-strain genomes for metagenomic binning, comparative biology and taxonomic classification.</title>
        <authorList>
            <person name="Goeker M."/>
        </authorList>
    </citation>
    <scope>NUCLEOTIDE SEQUENCE [LARGE SCALE GENOMIC DNA]</scope>
    <source>
        <strain evidence="11 12">DSM 28650</strain>
    </source>
</reference>
<keyword evidence="2" id="KW-1003">Cell membrane</keyword>